<dbReference type="Proteomes" id="UP001153334">
    <property type="component" value="Unassembled WGS sequence"/>
</dbReference>
<name>A0ACC2I420_9PEZI</name>
<dbReference type="EMBL" id="JAPESX010001985">
    <property type="protein sequence ID" value="KAJ8110072.1"/>
    <property type="molecule type" value="Genomic_DNA"/>
</dbReference>
<comment type="caution">
    <text evidence="1">The sequence shown here is derived from an EMBL/GenBank/DDBJ whole genome shotgun (WGS) entry which is preliminary data.</text>
</comment>
<evidence type="ECO:0000313" key="2">
    <source>
        <dbReference type="Proteomes" id="UP001153334"/>
    </source>
</evidence>
<reference evidence="1" key="1">
    <citation type="submission" date="2022-11" db="EMBL/GenBank/DDBJ databases">
        <title>Genome Sequence of Nemania bipapillata.</title>
        <authorList>
            <person name="Buettner E."/>
        </authorList>
    </citation>
    <scope>NUCLEOTIDE SEQUENCE</scope>
    <source>
        <strain evidence="1">CP14</strain>
    </source>
</reference>
<gene>
    <name evidence="1" type="ORF">ONZ43_g5971</name>
</gene>
<keyword evidence="2" id="KW-1185">Reference proteome</keyword>
<protein>
    <submittedName>
        <fullName evidence="1">Uncharacterized protein</fullName>
    </submittedName>
</protein>
<sequence>MMTMPAPRTLLRTLVVYASFTVAFTNAAYFGAKPEQGDSLGVEDQNQDGTVFSRMLSAVSPRHLSQLLHEYVPVASSEDDGSSKWDRRAMDAVHIVHLAIRQSSSVNDTTTSDTPTTTTSSTPVSTTTTSDIPSTTTSNESTTSTEEASTETTTTAEDTPHVVVIAIPAVNYINYINFHCYPQHRDD</sequence>
<accession>A0ACC2I420</accession>
<evidence type="ECO:0000313" key="1">
    <source>
        <dbReference type="EMBL" id="KAJ8110072.1"/>
    </source>
</evidence>
<organism evidence="1 2">
    <name type="scientific">Nemania bipapillata</name>
    <dbReference type="NCBI Taxonomy" id="110536"/>
    <lineage>
        <taxon>Eukaryota</taxon>
        <taxon>Fungi</taxon>
        <taxon>Dikarya</taxon>
        <taxon>Ascomycota</taxon>
        <taxon>Pezizomycotina</taxon>
        <taxon>Sordariomycetes</taxon>
        <taxon>Xylariomycetidae</taxon>
        <taxon>Xylariales</taxon>
        <taxon>Xylariaceae</taxon>
        <taxon>Nemania</taxon>
    </lineage>
</organism>
<proteinExistence type="predicted"/>